<gene>
    <name evidence="2" type="ORF">ANCCAN_08998</name>
</gene>
<feature type="region of interest" description="Disordered" evidence="1">
    <location>
        <begin position="104"/>
        <end position="188"/>
    </location>
</feature>
<evidence type="ECO:0000256" key="1">
    <source>
        <dbReference type="SAM" id="MobiDB-lite"/>
    </source>
</evidence>
<organism evidence="2 3">
    <name type="scientific">Ancylostoma caninum</name>
    <name type="common">Dog hookworm</name>
    <dbReference type="NCBI Taxonomy" id="29170"/>
    <lineage>
        <taxon>Eukaryota</taxon>
        <taxon>Metazoa</taxon>
        <taxon>Ecdysozoa</taxon>
        <taxon>Nematoda</taxon>
        <taxon>Chromadorea</taxon>
        <taxon>Rhabditida</taxon>
        <taxon>Rhabditina</taxon>
        <taxon>Rhabditomorpha</taxon>
        <taxon>Strongyloidea</taxon>
        <taxon>Ancylostomatidae</taxon>
        <taxon>Ancylostomatinae</taxon>
        <taxon>Ancylostoma</taxon>
    </lineage>
</organism>
<evidence type="ECO:0000313" key="2">
    <source>
        <dbReference type="EMBL" id="RCN45003.1"/>
    </source>
</evidence>
<dbReference type="EMBL" id="JOJR01000114">
    <property type="protein sequence ID" value="RCN45003.1"/>
    <property type="molecule type" value="Genomic_DNA"/>
</dbReference>
<evidence type="ECO:0000313" key="3">
    <source>
        <dbReference type="Proteomes" id="UP000252519"/>
    </source>
</evidence>
<name>A0A368GKV8_ANCCA</name>
<feature type="compositionally biased region" description="Basic and acidic residues" evidence="1">
    <location>
        <begin position="145"/>
        <end position="160"/>
    </location>
</feature>
<dbReference type="Proteomes" id="UP000252519">
    <property type="component" value="Unassembled WGS sequence"/>
</dbReference>
<comment type="caution">
    <text evidence="2">The sequence shown here is derived from an EMBL/GenBank/DDBJ whole genome shotgun (WGS) entry which is preliminary data.</text>
</comment>
<dbReference type="AlphaFoldDB" id="A0A368GKV8"/>
<proteinExistence type="predicted"/>
<feature type="region of interest" description="Disordered" evidence="1">
    <location>
        <begin position="1"/>
        <end position="22"/>
    </location>
</feature>
<keyword evidence="3" id="KW-1185">Reference proteome</keyword>
<feature type="compositionally biased region" description="Basic residues" evidence="1">
    <location>
        <begin position="170"/>
        <end position="182"/>
    </location>
</feature>
<sequence>MFMTKFMSPTPPTPLLSQVPRNSSSPVSKVAFSGRCLLVSASPMTSCLIFLACIIKSSMEASDASVRALMEEESQTGHPSGSFHFVSRLLGRCGCRQHRRRVRSACSASPRQRKERRGFKSHQETTVLRDPQAYESRRQLPANVRDYKTVQRSDRRRPQGETRSSVGQSRRGREKHSQRLPRLHQSQD</sequence>
<accession>A0A368GKV8</accession>
<feature type="compositionally biased region" description="Basic residues" evidence="1">
    <location>
        <begin position="111"/>
        <end position="120"/>
    </location>
</feature>
<protein>
    <submittedName>
        <fullName evidence="2">Uncharacterized protein</fullName>
    </submittedName>
</protein>
<dbReference type="OrthoDB" id="5888618at2759"/>
<reference evidence="2 3" key="1">
    <citation type="submission" date="2014-10" db="EMBL/GenBank/DDBJ databases">
        <title>Draft genome of the hookworm Ancylostoma caninum.</title>
        <authorList>
            <person name="Mitreva M."/>
        </authorList>
    </citation>
    <scope>NUCLEOTIDE SEQUENCE [LARGE SCALE GENOMIC DNA]</scope>
    <source>
        <strain evidence="2 3">Baltimore</strain>
    </source>
</reference>